<dbReference type="SUPFAM" id="SSF49785">
    <property type="entry name" value="Galactose-binding domain-like"/>
    <property type="match status" value="3"/>
</dbReference>
<dbReference type="PROSITE" id="PS50022">
    <property type="entry name" value="FA58C_3"/>
    <property type="match status" value="1"/>
</dbReference>
<feature type="domain" description="F5/8 type C" evidence="4">
    <location>
        <begin position="346"/>
        <end position="492"/>
    </location>
</feature>
<evidence type="ECO:0000259" key="4">
    <source>
        <dbReference type="PROSITE" id="PS50022"/>
    </source>
</evidence>
<feature type="chain" id="PRO_5038659160" evidence="3">
    <location>
        <begin position="21"/>
        <end position="944"/>
    </location>
</feature>
<proteinExistence type="predicted"/>
<keyword evidence="2" id="KW-0326">Glycosidase</keyword>
<evidence type="ECO:0000256" key="3">
    <source>
        <dbReference type="SAM" id="SignalP"/>
    </source>
</evidence>
<evidence type="ECO:0000313" key="5">
    <source>
        <dbReference type="EMBL" id="MBO8427064.1"/>
    </source>
</evidence>
<sequence>MKNKLLLCSTFLLLIPFGFVSEVKNESNLNNIYFENNMIYKNIETNGENIEHKINDAFDNNFNTYWLSDKLTDATLLIDLGEQRSLKGVSQVFLDEDTWYFKILGSIDNINFFEIVNNSHGEFGRVFEYSAKGIARYIKLEIYKSQNGFFPSSKEFLVNYVSLSEGTNLVLDFKGYSSSHLENYESHKAFDGDTGTYFCASNETFPQNIGVDLQNNSYVNKIKLAFKDYGTYGFYLEVKENGIFKKIYETSNFNGSYIEIELNKVISEARLTLTKGPGWASVVEFEIFGFKQVNTSKESEVLDLNQEMIIGKIISKNSNFEGSIDGINFTTLNTNKTNIVRYLRNINEDDLLFANPLNQNLTLNLSTKTSDYIDEEHSANLIFKNDSNLDESYYQSETKGGTHYINVDLGRIVNFDHLEIGFLEEKIHHFKIEYSLDGENYFVLKDFLTIDSSFKDLIIGDDDVKNVRYFKITLEVNDDEYATLKKFNVYGNGSPIRENWWQNHSGVIRYYPKLQGITLREITEDLDKIRNSGFKVIELHQPYEGIADIWAGLGNTNNYQVDPLIGNLEDLKLLLLEAHNRGIKVFMFGNVGYGKYNAEYFKKACKDYALGIDSKERNWFVFSDSCPDPTKWFWSDLANAYYYCYWDDKGTIPTFNFNNPEWQKETKKYISYWSDFGMDGIGLDAPDVYYWGNSNRTEITYLAITNTLKSHNMFCLPEGTGDTINISLYKYNCVQNYTMSSWGGGATSLGLEAAMNHSVKGVDDGVKGVRDTAVALGGVSMDCMNFEDCYDFASSSERILECALVTSTGHISFLHSGTDSKIGQDIMETWDEDTQDKIHTLFGLQNSYQALNPSGARYKLITSNEDRCYAFYKSSLDGNSKVLPVFNYSNSDIELQIFIDNTQFDKDNLLIYYGFRDEQIEAKISNGVLKVPMKANSYRMLILR</sequence>
<dbReference type="InterPro" id="IPR008979">
    <property type="entry name" value="Galactose-bd-like_sf"/>
</dbReference>
<dbReference type="Pfam" id="PF00128">
    <property type="entry name" value="Alpha-amylase"/>
    <property type="match status" value="1"/>
</dbReference>
<dbReference type="Gene3D" id="2.60.120.260">
    <property type="entry name" value="Galactose-binding domain-like"/>
    <property type="match status" value="3"/>
</dbReference>
<dbReference type="Pfam" id="PF00754">
    <property type="entry name" value="F5_F8_type_C"/>
    <property type="match status" value="3"/>
</dbReference>
<organism evidence="5 6">
    <name type="scientific">Candidatus Onthovivens merdipullorum</name>
    <dbReference type="NCBI Taxonomy" id="2840889"/>
    <lineage>
        <taxon>Bacteria</taxon>
        <taxon>Bacillati</taxon>
        <taxon>Bacillota</taxon>
        <taxon>Bacilli</taxon>
        <taxon>Bacillales</taxon>
        <taxon>Candidatus Onthovivens</taxon>
    </lineage>
</organism>
<protein>
    <submittedName>
        <fullName evidence="5">Discoidin domain-containing protein</fullName>
    </submittedName>
</protein>
<evidence type="ECO:0000256" key="2">
    <source>
        <dbReference type="ARBA" id="ARBA00023295"/>
    </source>
</evidence>
<dbReference type="PANTHER" id="PTHR10357">
    <property type="entry name" value="ALPHA-AMYLASE FAMILY MEMBER"/>
    <property type="match status" value="1"/>
</dbReference>
<comment type="caution">
    <text evidence="5">The sequence shown here is derived from an EMBL/GenBank/DDBJ whole genome shotgun (WGS) entry which is preliminary data.</text>
</comment>
<dbReference type="Proteomes" id="UP000823613">
    <property type="component" value="Unassembled WGS sequence"/>
</dbReference>
<dbReference type="GO" id="GO:0016798">
    <property type="term" value="F:hydrolase activity, acting on glycosyl bonds"/>
    <property type="evidence" value="ECO:0007669"/>
    <property type="project" value="UniProtKB-KW"/>
</dbReference>
<reference evidence="5" key="2">
    <citation type="journal article" date="2021" name="PeerJ">
        <title>Extensive microbial diversity within the chicken gut microbiome revealed by metagenomics and culture.</title>
        <authorList>
            <person name="Gilroy R."/>
            <person name="Ravi A."/>
            <person name="Getino M."/>
            <person name="Pursley I."/>
            <person name="Horton D.L."/>
            <person name="Alikhan N.F."/>
            <person name="Baker D."/>
            <person name="Gharbi K."/>
            <person name="Hall N."/>
            <person name="Watson M."/>
            <person name="Adriaenssens E.M."/>
            <person name="Foster-Nyarko E."/>
            <person name="Jarju S."/>
            <person name="Secka A."/>
            <person name="Antonio M."/>
            <person name="Oren A."/>
            <person name="Chaudhuri R.R."/>
            <person name="La Ragione R."/>
            <person name="Hildebrand F."/>
            <person name="Pallen M.J."/>
        </authorList>
    </citation>
    <scope>NUCLEOTIDE SEQUENCE</scope>
    <source>
        <strain evidence="5">11159</strain>
    </source>
</reference>
<reference evidence="5" key="1">
    <citation type="submission" date="2020-10" db="EMBL/GenBank/DDBJ databases">
        <authorList>
            <person name="Gilroy R."/>
        </authorList>
    </citation>
    <scope>NUCLEOTIDE SEQUENCE</scope>
    <source>
        <strain evidence="5">11159</strain>
    </source>
</reference>
<dbReference type="AlphaFoldDB" id="A0A9D9DL60"/>
<accession>A0A9D9DL60</accession>
<dbReference type="PANTHER" id="PTHR10357:SF210">
    <property type="entry name" value="MALTODEXTRIN GLUCOSIDASE"/>
    <property type="match status" value="1"/>
</dbReference>
<feature type="signal peptide" evidence="3">
    <location>
        <begin position="1"/>
        <end position="20"/>
    </location>
</feature>
<keyword evidence="1" id="KW-0378">Hydrolase</keyword>
<dbReference type="Gene3D" id="3.20.20.80">
    <property type="entry name" value="Glycosidases"/>
    <property type="match status" value="1"/>
</dbReference>
<dbReference type="GO" id="GO:0005975">
    <property type="term" value="P:carbohydrate metabolic process"/>
    <property type="evidence" value="ECO:0007669"/>
    <property type="project" value="InterPro"/>
</dbReference>
<dbReference type="InterPro" id="IPR006047">
    <property type="entry name" value="GH13_cat_dom"/>
</dbReference>
<keyword evidence="3" id="KW-0732">Signal</keyword>
<dbReference type="EMBL" id="JADIMY010000013">
    <property type="protein sequence ID" value="MBO8427064.1"/>
    <property type="molecule type" value="Genomic_DNA"/>
</dbReference>
<evidence type="ECO:0000313" key="6">
    <source>
        <dbReference type="Proteomes" id="UP000823613"/>
    </source>
</evidence>
<evidence type="ECO:0000256" key="1">
    <source>
        <dbReference type="ARBA" id="ARBA00022801"/>
    </source>
</evidence>
<dbReference type="SUPFAM" id="SSF51445">
    <property type="entry name" value="(Trans)glycosidases"/>
    <property type="match status" value="1"/>
</dbReference>
<dbReference type="SMART" id="SM00642">
    <property type="entry name" value="Aamy"/>
    <property type="match status" value="1"/>
</dbReference>
<gene>
    <name evidence="5" type="ORF">IAC58_00680</name>
</gene>
<dbReference type="InterPro" id="IPR000421">
    <property type="entry name" value="FA58C"/>
</dbReference>
<name>A0A9D9DL60_9BACL</name>
<dbReference type="InterPro" id="IPR017853">
    <property type="entry name" value="GH"/>
</dbReference>